<dbReference type="GO" id="GO:0032456">
    <property type="term" value="P:endocytic recycling"/>
    <property type="evidence" value="ECO:0007669"/>
    <property type="project" value="TreeGrafter"/>
</dbReference>
<keyword evidence="10" id="KW-1185">Reference proteome</keyword>
<feature type="domain" description="PX" evidence="8">
    <location>
        <begin position="107"/>
        <end position="230"/>
    </location>
</feature>
<dbReference type="Pfam" id="PF00787">
    <property type="entry name" value="PX"/>
    <property type="match status" value="1"/>
</dbReference>
<dbReference type="InterPro" id="IPR036871">
    <property type="entry name" value="PX_dom_sf"/>
</dbReference>
<dbReference type="GO" id="GO:0000407">
    <property type="term" value="C:phagophore assembly site"/>
    <property type="evidence" value="ECO:0007669"/>
    <property type="project" value="TreeGrafter"/>
</dbReference>
<keyword evidence="7" id="KW-0472">Membrane</keyword>
<dbReference type="GO" id="GO:0035091">
    <property type="term" value="F:phosphatidylinositol binding"/>
    <property type="evidence" value="ECO:0007669"/>
    <property type="project" value="InterPro"/>
</dbReference>
<protein>
    <recommendedName>
        <fullName evidence="8">PX domain-containing protein</fullName>
    </recommendedName>
</protein>
<dbReference type="GO" id="GO:0016020">
    <property type="term" value="C:membrane"/>
    <property type="evidence" value="ECO:0007669"/>
    <property type="project" value="UniProtKB-SubCell"/>
</dbReference>
<evidence type="ECO:0000313" key="10">
    <source>
        <dbReference type="Proteomes" id="UP001295684"/>
    </source>
</evidence>
<evidence type="ECO:0000256" key="2">
    <source>
        <dbReference type="ARBA" id="ARBA00004496"/>
    </source>
</evidence>
<dbReference type="Gene3D" id="3.30.1520.10">
    <property type="entry name" value="Phox-like domain"/>
    <property type="match status" value="1"/>
</dbReference>
<dbReference type="InterPro" id="IPR001683">
    <property type="entry name" value="PX_dom"/>
</dbReference>
<evidence type="ECO:0000259" key="8">
    <source>
        <dbReference type="PROSITE" id="PS50195"/>
    </source>
</evidence>
<dbReference type="Proteomes" id="UP001295684">
    <property type="component" value="Unassembled WGS sequence"/>
</dbReference>
<evidence type="ECO:0000256" key="3">
    <source>
        <dbReference type="ARBA" id="ARBA00010883"/>
    </source>
</evidence>
<keyword evidence="5" id="KW-0963">Cytoplasm</keyword>
<evidence type="ECO:0000256" key="1">
    <source>
        <dbReference type="ARBA" id="ARBA00004170"/>
    </source>
</evidence>
<organism evidence="9 10">
    <name type="scientific">Euplotes crassus</name>
    <dbReference type="NCBI Taxonomy" id="5936"/>
    <lineage>
        <taxon>Eukaryota</taxon>
        <taxon>Sar</taxon>
        <taxon>Alveolata</taxon>
        <taxon>Ciliophora</taxon>
        <taxon>Intramacronucleata</taxon>
        <taxon>Spirotrichea</taxon>
        <taxon>Hypotrichia</taxon>
        <taxon>Euplotida</taxon>
        <taxon>Euplotidae</taxon>
        <taxon>Moneuplotes</taxon>
    </lineage>
</organism>
<dbReference type="PROSITE" id="PS50195">
    <property type="entry name" value="PX"/>
    <property type="match status" value="1"/>
</dbReference>
<keyword evidence="6" id="KW-0446">Lipid-binding</keyword>
<dbReference type="SMART" id="SM00312">
    <property type="entry name" value="PX"/>
    <property type="match status" value="1"/>
</dbReference>
<dbReference type="GO" id="GO:0034727">
    <property type="term" value="P:piecemeal microautophagy of the nucleus"/>
    <property type="evidence" value="ECO:0007669"/>
    <property type="project" value="TreeGrafter"/>
</dbReference>
<dbReference type="AlphaFoldDB" id="A0AAD1UHN9"/>
<reference evidence="9" key="1">
    <citation type="submission" date="2023-07" db="EMBL/GenBank/DDBJ databases">
        <authorList>
            <consortium name="AG Swart"/>
            <person name="Singh M."/>
            <person name="Singh A."/>
            <person name="Seah K."/>
            <person name="Emmerich C."/>
        </authorList>
    </citation>
    <scope>NUCLEOTIDE SEQUENCE</scope>
    <source>
        <strain evidence="9">DP1</strain>
    </source>
</reference>
<evidence type="ECO:0000256" key="6">
    <source>
        <dbReference type="ARBA" id="ARBA00023121"/>
    </source>
</evidence>
<accession>A0AAD1UHN9</accession>
<sequence length="495" mass="57648">MHYCSTCQGVKRKRRSRKVISLMIKPITDFLPQGEHFNCYTDNYLIHTLSDKAFMTQWFVDNESDYVDMSITALRRKNGTADSSVAQPASPSKESGIIKDKDFKLVSNFQGEEEDFEISETKKDEILSLEIDASKNGNYNMITTSSNNIERSFNDFMLLRKALVQNFPGCYIPKIPERRAGVEVLSQTKEEAMELKRIQLEDFISKLGSISHLSSSDIYKSFANSNANVNKSLKRYLNPTKKQILDRYKEVFFNLYDKEINGDLIDKIEKFSESLKCRLPVLKKFRLSIRKNIEDFRASYNKVSELMTTLGEFEELFLDYTKDIAQYDNVNKADSFADNYGSRFGVFEELQTDQACPYYELDAFINNDIADYEAFIDAIKTQTQYLTDRKTVRYQLDKLIQQFNSLDFAAAKDDRVRKMQTKIESLEIEFNEMDIICNIMLVAMGYYEIERFEIEKYRLYCEAIAKFSKQETANEIEILGFYQYLKNLSKISSKS</sequence>
<comment type="caution">
    <text evidence="9">The sequence shown here is derived from an EMBL/GenBank/DDBJ whole genome shotgun (WGS) entry which is preliminary data.</text>
</comment>
<evidence type="ECO:0000313" key="9">
    <source>
        <dbReference type="EMBL" id="CAI2367040.1"/>
    </source>
</evidence>
<name>A0AAD1UHN9_EUPCR</name>
<dbReference type="EMBL" id="CAMPGE010008132">
    <property type="protein sequence ID" value="CAI2367040.1"/>
    <property type="molecule type" value="Genomic_DNA"/>
</dbReference>
<evidence type="ECO:0000256" key="5">
    <source>
        <dbReference type="ARBA" id="ARBA00022490"/>
    </source>
</evidence>
<comment type="subcellular location">
    <subcellularLocation>
        <location evidence="2">Cytoplasm</location>
    </subcellularLocation>
    <subcellularLocation>
        <location evidence="1">Membrane</location>
        <topology evidence="1">Peripheral membrane protein</topology>
    </subcellularLocation>
</comment>
<dbReference type="GO" id="GO:0005769">
    <property type="term" value="C:early endosome"/>
    <property type="evidence" value="ECO:0007669"/>
    <property type="project" value="TreeGrafter"/>
</dbReference>
<dbReference type="GO" id="GO:0000422">
    <property type="term" value="P:autophagy of mitochondrion"/>
    <property type="evidence" value="ECO:0007669"/>
    <property type="project" value="TreeGrafter"/>
</dbReference>
<evidence type="ECO:0000256" key="7">
    <source>
        <dbReference type="ARBA" id="ARBA00023136"/>
    </source>
</evidence>
<evidence type="ECO:0000256" key="4">
    <source>
        <dbReference type="ARBA" id="ARBA00022448"/>
    </source>
</evidence>
<dbReference type="GO" id="GO:0061709">
    <property type="term" value="P:reticulophagy"/>
    <property type="evidence" value="ECO:0007669"/>
    <property type="project" value="TreeGrafter"/>
</dbReference>
<dbReference type="GO" id="GO:0015031">
    <property type="term" value="P:protein transport"/>
    <property type="evidence" value="ECO:0007669"/>
    <property type="project" value="TreeGrafter"/>
</dbReference>
<keyword evidence="4" id="KW-0813">Transport</keyword>
<gene>
    <name evidence="9" type="ORF">ECRASSUSDP1_LOCUS8317</name>
</gene>
<dbReference type="CDD" id="cd06093">
    <property type="entry name" value="PX_domain"/>
    <property type="match status" value="1"/>
</dbReference>
<dbReference type="PANTHER" id="PTHR45949">
    <property type="entry name" value="SORTING NEXIN-4"/>
    <property type="match status" value="1"/>
</dbReference>
<dbReference type="SUPFAM" id="SSF64268">
    <property type="entry name" value="PX domain"/>
    <property type="match status" value="1"/>
</dbReference>
<proteinExistence type="inferred from homology"/>
<comment type="similarity">
    <text evidence="3">Belongs to the sorting nexin family.</text>
</comment>
<dbReference type="PANTHER" id="PTHR45949:SF2">
    <property type="entry name" value="SORTING NEXIN-4"/>
    <property type="match status" value="1"/>
</dbReference>